<dbReference type="EMBL" id="OD565084">
    <property type="protein sequence ID" value="CAD7440787.1"/>
    <property type="molecule type" value="Genomic_DNA"/>
</dbReference>
<gene>
    <name evidence="4" type="ORF">TBIB3V08_LOCUS3278</name>
</gene>
<dbReference type="InterPro" id="IPR001254">
    <property type="entry name" value="Trypsin_dom"/>
</dbReference>
<dbReference type="GO" id="GO:0006508">
    <property type="term" value="P:proteolysis"/>
    <property type="evidence" value="ECO:0007669"/>
    <property type="project" value="InterPro"/>
</dbReference>
<evidence type="ECO:0000313" key="4">
    <source>
        <dbReference type="EMBL" id="CAD7440787.1"/>
    </source>
</evidence>
<dbReference type="InterPro" id="IPR009003">
    <property type="entry name" value="Peptidase_S1_PA"/>
</dbReference>
<dbReference type="InterPro" id="IPR051487">
    <property type="entry name" value="Ser/Thr_Proteases_Immune/Dev"/>
</dbReference>
<dbReference type="AlphaFoldDB" id="A0A7R9EVE8"/>
<feature type="domain" description="Peptidase S1" evidence="3">
    <location>
        <begin position="1"/>
        <end position="213"/>
    </location>
</feature>
<protein>
    <recommendedName>
        <fullName evidence="3">Peptidase S1 domain-containing protein</fullName>
    </recommendedName>
</protein>
<name>A0A7R9EVE8_9NEOP</name>
<evidence type="ECO:0000256" key="2">
    <source>
        <dbReference type="ARBA" id="ARBA00024195"/>
    </source>
</evidence>
<proteinExistence type="inferred from homology"/>
<comment type="similarity">
    <text evidence="2">Belongs to the peptidase S1 family. CLIP subfamily.</text>
</comment>
<dbReference type="SMART" id="SM00020">
    <property type="entry name" value="Tryp_SPc"/>
    <property type="match status" value="1"/>
</dbReference>
<evidence type="ECO:0000256" key="1">
    <source>
        <dbReference type="ARBA" id="ARBA00023157"/>
    </source>
</evidence>
<dbReference type="GO" id="GO:0004252">
    <property type="term" value="F:serine-type endopeptidase activity"/>
    <property type="evidence" value="ECO:0007669"/>
    <property type="project" value="InterPro"/>
</dbReference>
<dbReference type="SUPFAM" id="SSF50494">
    <property type="entry name" value="Trypsin-like serine proteases"/>
    <property type="match status" value="2"/>
</dbReference>
<keyword evidence="1" id="KW-1015">Disulfide bond</keyword>
<evidence type="ECO:0000259" key="3">
    <source>
        <dbReference type="PROSITE" id="PS50240"/>
    </source>
</evidence>
<dbReference type="Gene3D" id="2.40.10.10">
    <property type="entry name" value="Trypsin-like serine proteases"/>
    <property type="match status" value="2"/>
</dbReference>
<dbReference type="Pfam" id="PF00089">
    <property type="entry name" value="Trypsin"/>
    <property type="match status" value="1"/>
</dbReference>
<organism evidence="4">
    <name type="scientific">Timema bartmani</name>
    <dbReference type="NCBI Taxonomy" id="61472"/>
    <lineage>
        <taxon>Eukaryota</taxon>
        <taxon>Metazoa</taxon>
        <taxon>Ecdysozoa</taxon>
        <taxon>Arthropoda</taxon>
        <taxon>Hexapoda</taxon>
        <taxon>Insecta</taxon>
        <taxon>Pterygota</taxon>
        <taxon>Neoptera</taxon>
        <taxon>Polyneoptera</taxon>
        <taxon>Phasmatodea</taxon>
        <taxon>Timematodea</taxon>
        <taxon>Timematoidea</taxon>
        <taxon>Timematidae</taxon>
        <taxon>Timema</taxon>
    </lineage>
</organism>
<accession>A0A7R9EVE8</accession>
<reference evidence="4" key="1">
    <citation type="submission" date="2020-11" db="EMBL/GenBank/DDBJ databases">
        <authorList>
            <person name="Tran Van P."/>
        </authorList>
    </citation>
    <scope>NUCLEOTIDE SEQUENCE</scope>
</reference>
<dbReference type="PROSITE" id="PS50240">
    <property type="entry name" value="TRYPSIN_DOM"/>
    <property type="match status" value="1"/>
</dbReference>
<dbReference type="InterPro" id="IPR043504">
    <property type="entry name" value="Peptidase_S1_PA_chymotrypsin"/>
</dbReference>
<sequence>MLYSIVPQTFLEPRPDFWNDKLSRPTFKGHKDRTQETFQTPLKKVELPIVPHDECQKKLRTTRLGPFFKLHGSFICAGGESGRDTCQAGRAVETPASIILFFCACGKGGRDTYKVWYCLSAQAGRVVETPSRWGGQQRYLPDMILSIRTGEESGRDTCQGDGGGPLVCPLSDVTGRYVQVGVVSWGIGCGDTQVPAVYSNVARYTQWIGEQLQLMELKLQSSVIFIDSIVILVERIPIGSDGRWRREKHEWEEIFTGGNEGTLRDLTDLLFSVGSSSLGRPAEVLDVHAVEEYYWSLARSPSLTAPLASARVVWSDWPDVAHAH</sequence>
<dbReference type="PANTHER" id="PTHR24256">
    <property type="entry name" value="TRYPTASE-RELATED"/>
    <property type="match status" value="1"/>
</dbReference>